<protein>
    <submittedName>
        <fullName evidence="2">Uncharacterized protein</fullName>
    </submittedName>
</protein>
<proteinExistence type="predicted"/>
<dbReference type="Proteomes" id="UP000193642">
    <property type="component" value="Unassembled WGS sequence"/>
</dbReference>
<keyword evidence="3" id="KW-1185">Reference proteome</keyword>
<evidence type="ECO:0000256" key="1">
    <source>
        <dbReference type="SAM" id="MobiDB-lite"/>
    </source>
</evidence>
<feature type="compositionally biased region" description="Polar residues" evidence="1">
    <location>
        <begin position="1"/>
        <end position="10"/>
    </location>
</feature>
<accession>A0A1Y2AY99</accession>
<gene>
    <name evidence="2" type="ORF">BCR33DRAFT_746003</name>
</gene>
<reference evidence="2 3" key="1">
    <citation type="submission" date="2016-07" db="EMBL/GenBank/DDBJ databases">
        <title>Pervasive Adenine N6-methylation of Active Genes in Fungi.</title>
        <authorList>
            <consortium name="DOE Joint Genome Institute"/>
            <person name="Mondo S.J."/>
            <person name="Dannebaum R.O."/>
            <person name="Kuo R.C."/>
            <person name="Labutti K."/>
            <person name="Haridas S."/>
            <person name="Kuo A."/>
            <person name="Salamov A."/>
            <person name="Ahrendt S.R."/>
            <person name="Lipzen A."/>
            <person name="Sullivan W."/>
            <person name="Andreopoulos W.B."/>
            <person name="Clum A."/>
            <person name="Lindquist E."/>
            <person name="Daum C."/>
            <person name="Ramamoorthy G.K."/>
            <person name="Gryganskyi A."/>
            <person name="Culley D."/>
            <person name="Magnuson J.K."/>
            <person name="James T.Y."/>
            <person name="O'Malley M.A."/>
            <person name="Stajich J.E."/>
            <person name="Spatafora J.W."/>
            <person name="Visel A."/>
            <person name="Grigoriev I.V."/>
        </authorList>
    </citation>
    <scope>NUCLEOTIDE SEQUENCE [LARGE SCALE GENOMIC DNA]</scope>
    <source>
        <strain evidence="2 3">JEL800</strain>
    </source>
</reference>
<evidence type="ECO:0000313" key="2">
    <source>
        <dbReference type="EMBL" id="ORY27573.1"/>
    </source>
</evidence>
<dbReference type="EMBL" id="MCGO01000101">
    <property type="protein sequence ID" value="ORY27573.1"/>
    <property type="molecule type" value="Genomic_DNA"/>
</dbReference>
<comment type="caution">
    <text evidence="2">The sequence shown here is derived from an EMBL/GenBank/DDBJ whole genome shotgun (WGS) entry which is preliminary data.</text>
</comment>
<sequence length="171" mass="19141">MTTESASTLLPSIIITPDASPSPVPTQVQLTKKPIPRKPRKAKPSQDETPKDPLLIRYVLPKSTPEHQQQERIQLLQSNRKLTQELFELRQTQALMQQQLQALNAENQYLTLMVMMLSQNQQQSQQPQLLVPPLTPLPSLSPMTSPRQSVGVVEASVLPGQSDVPFSFTLE</sequence>
<dbReference type="AlphaFoldDB" id="A0A1Y2AY99"/>
<feature type="compositionally biased region" description="Basic residues" evidence="1">
    <location>
        <begin position="34"/>
        <end position="43"/>
    </location>
</feature>
<organism evidence="2 3">
    <name type="scientific">Rhizoclosmatium globosum</name>
    <dbReference type="NCBI Taxonomy" id="329046"/>
    <lineage>
        <taxon>Eukaryota</taxon>
        <taxon>Fungi</taxon>
        <taxon>Fungi incertae sedis</taxon>
        <taxon>Chytridiomycota</taxon>
        <taxon>Chytridiomycota incertae sedis</taxon>
        <taxon>Chytridiomycetes</taxon>
        <taxon>Chytridiales</taxon>
        <taxon>Chytriomycetaceae</taxon>
        <taxon>Rhizoclosmatium</taxon>
    </lineage>
</organism>
<feature type="region of interest" description="Disordered" evidence="1">
    <location>
        <begin position="1"/>
        <end position="53"/>
    </location>
</feature>
<name>A0A1Y2AY99_9FUNG</name>
<evidence type="ECO:0000313" key="3">
    <source>
        <dbReference type="Proteomes" id="UP000193642"/>
    </source>
</evidence>